<proteinExistence type="predicted"/>
<dbReference type="PANTHER" id="PTHR43233:SF1">
    <property type="entry name" value="FAMILY N-ACETYLTRANSFERASE, PUTATIVE (AFU_ORTHOLOGUE AFUA_6G03350)-RELATED"/>
    <property type="match status" value="1"/>
</dbReference>
<evidence type="ECO:0000259" key="1">
    <source>
        <dbReference type="PROSITE" id="PS51186"/>
    </source>
</evidence>
<accession>A0AA41W8F8</accession>
<dbReference type="Proteomes" id="UP001165393">
    <property type="component" value="Unassembled WGS sequence"/>
</dbReference>
<dbReference type="InterPro" id="IPR016181">
    <property type="entry name" value="Acyl_CoA_acyltransferase"/>
</dbReference>
<dbReference type="Pfam" id="PF13508">
    <property type="entry name" value="Acetyltransf_7"/>
    <property type="match status" value="1"/>
</dbReference>
<dbReference type="AlphaFoldDB" id="A0AA41W8F8"/>
<feature type="domain" description="N-acetyltransferase" evidence="1">
    <location>
        <begin position="9"/>
        <end position="151"/>
    </location>
</feature>
<protein>
    <submittedName>
        <fullName evidence="2">GNAT family N-acetyltransferase</fullName>
    </submittedName>
</protein>
<evidence type="ECO:0000313" key="3">
    <source>
        <dbReference type="Proteomes" id="UP001165393"/>
    </source>
</evidence>
<reference evidence="2 3" key="1">
    <citation type="journal article" date="2013" name="Antonie Van Leeuwenhoek">
        <title>Echinimonas agarilytica gen. nov., sp. nov., a new gammaproteobacterium isolated from the sea urchin Strongylocentrotus intermedius.</title>
        <authorList>
            <person name="Nedashkovskaya O.I."/>
            <person name="Stenkova A.M."/>
            <person name="Zhukova N.V."/>
            <person name="Van Trappen S."/>
            <person name="Lee J.S."/>
            <person name="Kim S.B."/>
        </authorList>
    </citation>
    <scope>NUCLEOTIDE SEQUENCE [LARGE SCALE GENOMIC DNA]</scope>
    <source>
        <strain evidence="2 3">KMM 6351</strain>
    </source>
</reference>
<dbReference type="InterPro" id="IPR000182">
    <property type="entry name" value="GNAT_dom"/>
</dbReference>
<comment type="caution">
    <text evidence="2">The sequence shown here is derived from an EMBL/GenBank/DDBJ whole genome shotgun (WGS) entry which is preliminary data.</text>
</comment>
<dbReference type="SUPFAM" id="SSF55729">
    <property type="entry name" value="Acyl-CoA N-acyltransferases (Nat)"/>
    <property type="match status" value="1"/>
</dbReference>
<dbReference type="EMBL" id="JAMQGP010000006">
    <property type="protein sequence ID" value="MCM2680373.1"/>
    <property type="molecule type" value="Genomic_DNA"/>
</dbReference>
<evidence type="ECO:0000313" key="2">
    <source>
        <dbReference type="EMBL" id="MCM2680373.1"/>
    </source>
</evidence>
<dbReference type="InterPro" id="IPR053144">
    <property type="entry name" value="Acetyltransferase_Butenolide"/>
</dbReference>
<keyword evidence="3" id="KW-1185">Reference proteome</keyword>
<name>A0AA41W8F8_9GAMM</name>
<organism evidence="2 3">
    <name type="scientific">Echinimonas agarilytica</name>
    <dbReference type="NCBI Taxonomy" id="1215918"/>
    <lineage>
        <taxon>Bacteria</taxon>
        <taxon>Pseudomonadati</taxon>
        <taxon>Pseudomonadota</taxon>
        <taxon>Gammaproteobacteria</taxon>
        <taxon>Alteromonadales</taxon>
        <taxon>Echinimonadaceae</taxon>
        <taxon>Echinimonas</taxon>
    </lineage>
</organism>
<dbReference type="Gene3D" id="3.40.630.30">
    <property type="match status" value="1"/>
</dbReference>
<dbReference type="GO" id="GO:0016747">
    <property type="term" value="F:acyltransferase activity, transferring groups other than amino-acyl groups"/>
    <property type="evidence" value="ECO:0007669"/>
    <property type="project" value="InterPro"/>
</dbReference>
<sequence>MERWQHKQYVISTDKNLLNQEAVYDFISDSYWAKNIPRVVVERSIDGSLCFGVYCQHDTALEQIGFARVITDSATFAYLSDVFVLHEHRGQGLSKWLMRCIDSHPDLQGLRRFMLATQDAHGLYQQFGFETVADASTLMMRHQPNIYAVAD</sequence>
<gene>
    <name evidence="2" type="ORF">NAF29_11920</name>
</gene>
<dbReference type="PANTHER" id="PTHR43233">
    <property type="entry name" value="FAMILY N-ACETYLTRANSFERASE, PUTATIVE (AFU_ORTHOLOGUE AFUA_6G03350)-RELATED"/>
    <property type="match status" value="1"/>
</dbReference>
<dbReference type="RefSeq" id="WP_251261806.1">
    <property type="nucleotide sequence ID" value="NZ_JAMQGP010000006.1"/>
</dbReference>
<dbReference type="CDD" id="cd04301">
    <property type="entry name" value="NAT_SF"/>
    <property type="match status" value="1"/>
</dbReference>
<dbReference type="PROSITE" id="PS51186">
    <property type="entry name" value="GNAT"/>
    <property type="match status" value="1"/>
</dbReference>